<dbReference type="PANTHER" id="PTHR30576:SF20">
    <property type="entry name" value="QUINOVOSAMINEPHOSPHOTRANSFERAE-RELATED"/>
    <property type="match status" value="1"/>
</dbReference>
<dbReference type="Pfam" id="PF02397">
    <property type="entry name" value="Bac_transf"/>
    <property type="match status" value="1"/>
</dbReference>
<evidence type="ECO:0000256" key="1">
    <source>
        <dbReference type="ARBA" id="ARBA00006464"/>
    </source>
</evidence>
<dbReference type="GO" id="GO:0016780">
    <property type="term" value="F:phosphotransferase activity, for other substituted phosphate groups"/>
    <property type="evidence" value="ECO:0007669"/>
    <property type="project" value="TreeGrafter"/>
</dbReference>
<organism evidence="4 5">
    <name type="scientific">Candidatus Phosphoribacter hodrii</name>
    <dbReference type="NCBI Taxonomy" id="2953743"/>
    <lineage>
        <taxon>Bacteria</taxon>
        <taxon>Bacillati</taxon>
        <taxon>Actinomycetota</taxon>
        <taxon>Actinomycetes</taxon>
        <taxon>Micrococcales</taxon>
        <taxon>Dermatophilaceae</taxon>
        <taxon>Candidatus Phosphoribacter</taxon>
    </lineage>
</organism>
<name>A0A935INJ6_9MICO</name>
<dbReference type="PANTHER" id="PTHR30576">
    <property type="entry name" value="COLANIC BIOSYNTHESIS UDP-GLUCOSE LIPID CARRIER TRANSFERASE"/>
    <property type="match status" value="1"/>
</dbReference>
<dbReference type="InterPro" id="IPR003362">
    <property type="entry name" value="Bact_transf"/>
</dbReference>
<comment type="similarity">
    <text evidence="1">Belongs to the bacterial sugar transferase family.</text>
</comment>
<dbReference type="AlphaFoldDB" id="A0A935INJ6"/>
<accession>A0A935INJ6</accession>
<dbReference type="Proteomes" id="UP000726105">
    <property type="component" value="Unassembled WGS sequence"/>
</dbReference>
<protein>
    <submittedName>
        <fullName evidence="4">Sugar transferase</fullName>
    </submittedName>
</protein>
<keyword evidence="4" id="KW-0808">Transferase</keyword>
<feature type="domain" description="Bacterial sugar transferase" evidence="3">
    <location>
        <begin position="23"/>
        <end position="214"/>
    </location>
</feature>
<evidence type="ECO:0000313" key="4">
    <source>
        <dbReference type="EMBL" id="MBK7274456.1"/>
    </source>
</evidence>
<feature type="transmembrane region" description="Helical" evidence="2">
    <location>
        <begin position="28"/>
        <end position="49"/>
    </location>
</feature>
<gene>
    <name evidence="4" type="ORF">IPI13_15260</name>
</gene>
<keyword evidence="2" id="KW-0812">Transmembrane</keyword>
<proteinExistence type="inferred from homology"/>
<comment type="caution">
    <text evidence="4">The sequence shown here is derived from an EMBL/GenBank/DDBJ whole genome shotgun (WGS) entry which is preliminary data.</text>
</comment>
<evidence type="ECO:0000313" key="5">
    <source>
        <dbReference type="Proteomes" id="UP000726105"/>
    </source>
</evidence>
<keyword evidence="2" id="KW-0472">Membrane</keyword>
<evidence type="ECO:0000256" key="2">
    <source>
        <dbReference type="SAM" id="Phobius"/>
    </source>
</evidence>
<reference evidence="4 5" key="1">
    <citation type="submission" date="2020-10" db="EMBL/GenBank/DDBJ databases">
        <title>Connecting structure to function with the recovery of over 1000 high-quality activated sludge metagenome-assembled genomes encoding full-length rRNA genes using long-read sequencing.</title>
        <authorList>
            <person name="Singleton C.M."/>
            <person name="Petriglieri F."/>
            <person name="Kristensen J.M."/>
            <person name="Kirkegaard R.H."/>
            <person name="Michaelsen T.Y."/>
            <person name="Andersen M.H."/>
            <person name="Karst S.M."/>
            <person name="Dueholm M.S."/>
            <person name="Nielsen P.H."/>
            <person name="Albertsen M."/>
        </authorList>
    </citation>
    <scope>NUCLEOTIDE SEQUENCE [LARGE SCALE GENOMIC DNA]</scope>
    <source>
        <strain evidence="4">Ega_18-Q3-R5-49_MAXAC.001</strain>
    </source>
</reference>
<keyword evidence="2" id="KW-1133">Transmembrane helix</keyword>
<dbReference type="EMBL" id="JADJIB010000006">
    <property type="protein sequence ID" value="MBK7274456.1"/>
    <property type="molecule type" value="Genomic_DNA"/>
</dbReference>
<evidence type="ECO:0000259" key="3">
    <source>
        <dbReference type="Pfam" id="PF02397"/>
    </source>
</evidence>
<sequence length="217" mass="23702">MNSRITGADGAPFGRRGAGVDAKRAFDVTVAAGMLAVLSPALAVIAVLIKRDDPAGPVLFTQERVGLGGIPFRIHKFRTMRPGAPGLQVTSDGDPRVTRVGAVLRKTKLDELPQLWDVLVGRMSLVGPRPEVPKYVALWPAQHREVILSVRPGITDPASVRWRNESEELAQAPDPEAHYVEVLLPQKAAMYAEYVRTRSFWGDVLVLFRTAVAVGRH</sequence>